<dbReference type="AlphaFoldDB" id="W4QXP7"/>
<comment type="caution">
    <text evidence="1">The sequence shown here is derived from an EMBL/GenBank/DDBJ whole genome shotgun (WGS) entry which is preliminary data.</text>
</comment>
<organism evidence="1 2">
    <name type="scientific">Halalkalibacter akibai (strain ATCC 43226 / DSM 21942 / CIP 109018 / JCM 9157 / 1139)</name>
    <name type="common">Bacillus akibai</name>
    <dbReference type="NCBI Taxonomy" id="1236973"/>
    <lineage>
        <taxon>Bacteria</taxon>
        <taxon>Bacillati</taxon>
        <taxon>Bacillota</taxon>
        <taxon>Bacilli</taxon>
        <taxon>Bacillales</taxon>
        <taxon>Bacillaceae</taxon>
        <taxon>Halalkalibacter</taxon>
    </lineage>
</organism>
<proteinExistence type="predicted"/>
<accession>W4QXP7</accession>
<gene>
    <name evidence="1" type="ORF">JCM9157_3892</name>
</gene>
<name>W4QXP7_HALA3</name>
<dbReference type="EMBL" id="BAUV01000040">
    <property type="protein sequence ID" value="GAE36682.1"/>
    <property type="molecule type" value="Genomic_DNA"/>
</dbReference>
<evidence type="ECO:0000313" key="2">
    <source>
        <dbReference type="Proteomes" id="UP000018896"/>
    </source>
</evidence>
<reference evidence="1 2" key="1">
    <citation type="journal article" date="2014" name="Genome Announc.">
        <title>Draft Genome Sequences of Three Alkaliphilic Bacillus Strains, Bacillus wakoensis JCM 9140T, Bacillus akibai JCM 9157T, and Bacillus hemicellulosilyticus JCM 9152T.</title>
        <authorList>
            <person name="Yuki M."/>
            <person name="Oshima K."/>
            <person name="Suda W."/>
            <person name="Oshida Y."/>
            <person name="Kitamura K."/>
            <person name="Iida T."/>
            <person name="Hattori M."/>
            <person name="Ohkuma M."/>
        </authorList>
    </citation>
    <scope>NUCLEOTIDE SEQUENCE [LARGE SCALE GENOMIC DNA]</scope>
    <source>
        <strain evidence="1 2">JCM 9157</strain>
    </source>
</reference>
<protein>
    <submittedName>
        <fullName evidence="1">Uncharacterized protein</fullName>
    </submittedName>
</protein>
<keyword evidence="2" id="KW-1185">Reference proteome</keyword>
<evidence type="ECO:0000313" key="1">
    <source>
        <dbReference type="EMBL" id="GAE36682.1"/>
    </source>
</evidence>
<sequence length="96" mass="11059">MTTEDGNHSNSPQINIPLELGKRNEKIAKRTDAIYHEFERLKEKNKKCSCGQTEEVKRLRNSIETVLVAVPTGEQDEEMLLDSLKEYLRGVLEGKW</sequence>
<dbReference type="Proteomes" id="UP000018896">
    <property type="component" value="Unassembled WGS sequence"/>
</dbReference>